<dbReference type="GO" id="GO:0007080">
    <property type="term" value="P:mitotic metaphase chromosome alignment"/>
    <property type="evidence" value="ECO:0007669"/>
    <property type="project" value="TreeGrafter"/>
</dbReference>
<comment type="caution">
    <text evidence="2">The sequence shown here is derived from an EMBL/GenBank/DDBJ whole genome shotgun (WGS) entry which is preliminary data.</text>
</comment>
<name>A0A811YPE1_NYCPR</name>
<proteinExistence type="predicted"/>
<dbReference type="PANTHER" id="PTHR31092:SF2">
    <property type="entry name" value="SORORIN"/>
    <property type="match status" value="1"/>
</dbReference>
<gene>
    <name evidence="2" type="ORF">NYPRO_LOCUS10833</name>
</gene>
<organism evidence="2 3">
    <name type="scientific">Nyctereutes procyonoides</name>
    <name type="common">Raccoon dog</name>
    <name type="synonym">Canis procyonoides</name>
    <dbReference type="NCBI Taxonomy" id="34880"/>
    <lineage>
        <taxon>Eukaryota</taxon>
        <taxon>Metazoa</taxon>
        <taxon>Chordata</taxon>
        <taxon>Craniata</taxon>
        <taxon>Vertebrata</taxon>
        <taxon>Euteleostomi</taxon>
        <taxon>Mammalia</taxon>
        <taxon>Eutheria</taxon>
        <taxon>Laurasiatheria</taxon>
        <taxon>Carnivora</taxon>
        <taxon>Caniformia</taxon>
        <taxon>Canidae</taxon>
        <taxon>Nyctereutes</taxon>
    </lineage>
</organism>
<dbReference type="AlphaFoldDB" id="A0A811YPE1"/>
<dbReference type="GO" id="GO:0007064">
    <property type="term" value="P:mitotic sister chromatid cohesion"/>
    <property type="evidence" value="ECO:0007669"/>
    <property type="project" value="TreeGrafter"/>
</dbReference>
<protein>
    <submittedName>
        <fullName evidence="2">(raccoon dog) hypothetical protein</fullName>
    </submittedName>
</protein>
<feature type="region of interest" description="Disordered" evidence="1">
    <location>
        <begin position="1"/>
        <end position="25"/>
    </location>
</feature>
<keyword evidence="3" id="KW-1185">Reference proteome</keyword>
<dbReference type="GO" id="GO:0005634">
    <property type="term" value="C:nucleus"/>
    <property type="evidence" value="ECO:0007669"/>
    <property type="project" value="TreeGrafter"/>
</dbReference>
<reference evidence="2" key="1">
    <citation type="submission" date="2020-12" db="EMBL/GenBank/DDBJ databases">
        <authorList>
            <consortium name="Molecular Ecology Group"/>
        </authorList>
    </citation>
    <scope>NUCLEOTIDE SEQUENCE</scope>
    <source>
        <strain evidence="2">TBG_1078</strain>
    </source>
</reference>
<sequence length="165" mass="18373">MREREAETQAGGEAGSTQEPDAPHAAPIRKPIILRCVWLAQSEEHILSVHTHQRSIRIEPAGENLFMICSSIHVTPTTTLVLYPLSVESNSREEDLDTRNLEMSEKTANLSCFGFEGLLRSEDLARLSPVVCSKLTEILKSELDEWTVAMNAEFEAAEQPDVVVK</sequence>
<dbReference type="InterPro" id="IPR018605">
    <property type="entry name" value="Sororin"/>
</dbReference>
<dbReference type="Proteomes" id="UP000645828">
    <property type="component" value="Unassembled WGS sequence"/>
</dbReference>
<dbReference type="GO" id="GO:0006302">
    <property type="term" value="P:double-strand break repair"/>
    <property type="evidence" value="ECO:0007669"/>
    <property type="project" value="TreeGrafter"/>
</dbReference>
<accession>A0A811YPE1</accession>
<dbReference type="GO" id="GO:0031536">
    <property type="term" value="P:positive regulation of exit from mitosis"/>
    <property type="evidence" value="ECO:0007669"/>
    <property type="project" value="TreeGrafter"/>
</dbReference>
<dbReference type="EMBL" id="CAJHUB010000680">
    <property type="protein sequence ID" value="CAD7678035.1"/>
    <property type="molecule type" value="Genomic_DNA"/>
</dbReference>
<dbReference type="PANTHER" id="PTHR31092">
    <property type="entry name" value="SORORIN"/>
    <property type="match status" value="1"/>
</dbReference>
<evidence type="ECO:0000313" key="3">
    <source>
        <dbReference type="Proteomes" id="UP000645828"/>
    </source>
</evidence>
<evidence type="ECO:0000256" key="1">
    <source>
        <dbReference type="SAM" id="MobiDB-lite"/>
    </source>
</evidence>
<evidence type="ECO:0000313" key="2">
    <source>
        <dbReference type="EMBL" id="CAD7678035.1"/>
    </source>
</evidence>